<name>A0A8J3IG73_9CHLR</name>
<comment type="caution">
    <text evidence="9">The sequence shown here is derived from an EMBL/GenBank/DDBJ whole genome shotgun (WGS) entry which is preliminary data.</text>
</comment>
<dbReference type="GO" id="GO:0005886">
    <property type="term" value="C:plasma membrane"/>
    <property type="evidence" value="ECO:0007669"/>
    <property type="project" value="UniProtKB-SubCell"/>
</dbReference>
<feature type="transmembrane region" description="Helical" evidence="7">
    <location>
        <begin position="332"/>
        <end position="350"/>
    </location>
</feature>
<feature type="transmembrane region" description="Helical" evidence="7">
    <location>
        <begin position="191"/>
        <end position="213"/>
    </location>
</feature>
<evidence type="ECO:0000313" key="10">
    <source>
        <dbReference type="Proteomes" id="UP000597444"/>
    </source>
</evidence>
<keyword evidence="4 7" id="KW-1133">Transmembrane helix</keyword>
<comment type="subcellular location">
    <subcellularLocation>
        <location evidence="1">Cell membrane</location>
        <topology evidence="1">Multi-pass membrane protein</topology>
    </subcellularLocation>
</comment>
<feature type="transmembrane region" description="Helical" evidence="7">
    <location>
        <begin position="495"/>
        <end position="516"/>
    </location>
</feature>
<dbReference type="PANTHER" id="PTHR42718">
    <property type="entry name" value="MAJOR FACILITATOR SUPERFAMILY MULTIDRUG TRANSPORTER MFSC"/>
    <property type="match status" value="1"/>
</dbReference>
<evidence type="ECO:0000256" key="2">
    <source>
        <dbReference type="ARBA" id="ARBA00022448"/>
    </source>
</evidence>
<feature type="transmembrane region" description="Helical" evidence="7">
    <location>
        <begin position="269"/>
        <end position="294"/>
    </location>
</feature>
<gene>
    <name evidence="9" type="ORF">KSF_030210</name>
</gene>
<dbReference type="PROSITE" id="PS50850">
    <property type="entry name" value="MFS"/>
    <property type="match status" value="1"/>
</dbReference>
<feature type="transmembrane region" description="Helical" evidence="7">
    <location>
        <begin position="120"/>
        <end position="148"/>
    </location>
</feature>
<feature type="transmembrane region" description="Helical" evidence="7">
    <location>
        <begin position="442"/>
        <end position="463"/>
    </location>
</feature>
<feature type="transmembrane region" description="Helical" evidence="7">
    <location>
        <begin position="407"/>
        <end position="430"/>
    </location>
</feature>
<dbReference type="CDD" id="cd17321">
    <property type="entry name" value="MFS_MMR_MDR_like"/>
    <property type="match status" value="1"/>
</dbReference>
<evidence type="ECO:0000259" key="8">
    <source>
        <dbReference type="PROSITE" id="PS50850"/>
    </source>
</evidence>
<feature type="transmembrane region" description="Helical" evidence="7">
    <location>
        <begin position="160"/>
        <end position="179"/>
    </location>
</feature>
<dbReference type="Proteomes" id="UP000597444">
    <property type="component" value="Unassembled WGS sequence"/>
</dbReference>
<proteinExistence type="predicted"/>
<feature type="transmembrane region" description="Helical" evidence="7">
    <location>
        <begin position="470"/>
        <end position="489"/>
    </location>
</feature>
<keyword evidence="10" id="KW-1185">Reference proteome</keyword>
<feature type="transmembrane region" description="Helical" evidence="7">
    <location>
        <begin position="300"/>
        <end position="320"/>
    </location>
</feature>
<evidence type="ECO:0000256" key="3">
    <source>
        <dbReference type="ARBA" id="ARBA00022692"/>
    </source>
</evidence>
<dbReference type="Gene3D" id="1.20.1250.20">
    <property type="entry name" value="MFS general substrate transporter like domains"/>
    <property type="match status" value="1"/>
</dbReference>
<dbReference type="InterPro" id="IPR036259">
    <property type="entry name" value="MFS_trans_sf"/>
</dbReference>
<keyword evidence="5 7" id="KW-0472">Membrane</keyword>
<protein>
    <recommendedName>
        <fullName evidence="8">Major facilitator superfamily (MFS) profile domain-containing protein</fullName>
    </recommendedName>
</protein>
<sequence length="876" mass="93566">MRDQEATSIAQGRLNLIFLIVFIEGYMYTFEDDKETSSQLPQQGNADHSPPLEEVPTIPDVNQLPFATDATSDDSPTAHLADEQPQSQHHDLSQQITASMHALTTPDEDATATRSPKMALAALTVACISVFITALDQTVVVTALPQIITNLQIPITQLDHAAWIISAYLLGFVVAMPLMGRVSDIYGRRRIFQLCLIIFGIGSLFCAIAPQLGQLMNLRFLSVLQIDTSSPGLIWLIAARLFQAIGGGAIVPVSMAIASDFYGQKRRGLALGLIGAMTEAGGALGPLYGALIVASLGWQYIFYFNIPLVIILMVVAWKLIPPGKRLHEGIDWIGALLLGLMLTCLSLGLAQQGTTLGPLSPNQPTPQNNPIALVLAVVFLIAFILVERRVRWPVVDLALFKRLAFSATSLVSLLVGAALIIAMADIPIFIDTVLQGQVLDSGLALLRLTAMIPVGALLGGWLCSRITSRLTAVVGLLFTSIGFFLMSRWPLTVDWTQITISTVIAGFGFGLVIAPISTTAINAVRAQQAGMSSAIVTALRMVGMTLGLAALTSWALAYFKELAAQYPSLPSKPTAAEFTSWSLGYATHLIQSAHTVYTAVFFLSMIICLIAIVPALFLWGRTLPLSDPVVNIHEADTRPVYTGNSSSTSRWFRQHRAFSIVALIVVLALLGGGIGAAWMYSGVGPKTGAGSTGAAATATPIAGPRMIELSLDKDALTSVFASQLNAQSGLSDLKVTPEPNDKLTLALNLRIDANGLHRVMPVQVEGVISLDKQQNLQLRVTRLLRDGLDAGPTATANMQTAMNKMLADTVMPALRGQMKEVKLLSAHTSTTISCGKGATMLVLLIQAPPIQGVAAQPTPVPFCLVGPIDLNKLLPK</sequence>
<feature type="compositionally biased region" description="Polar residues" evidence="6">
    <location>
        <begin position="37"/>
        <end position="46"/>
    </location>
</feature>
<dbReference type="Pfam" id="PF07690">
    <property type="entry name" value="MFS_1"/>
    <property type="match status" value="1"/>
</dbReference>
<feature type="transmembrane region" description="Helical" evidence="7">
    <location>
        <begin position="370"/>
        <end position="386"/>
    </location>
</feature>
<evidence type="ECO:0000256" key="1">
    <source>
        <dbReference type="ARBA" id="ARBA00004651"/>
    </source>
</evidence>
<dbReference type="Gene3D" id="1.20.1720.10">
    <property type="entry name" value="Multidrug resistance protein D"/>
    <property type="match status" value="2"/>
</dbReference>
<dbReference type="GO" id="GO:0022857">
    <property type="term" value="F:transmembrane transporter activity"/>
    <property type="evidence" value="ECO:0007669"/>
    <property type="project" value="InterPro"/>
</dbReference>
<evidence type="ECO:0000313" key="9">
    <source>
        <dbReference type="EMBL" id="GHO92973.1"/>
    </source>
</evidence>
<dbReference type="PANTHER" id="PTHR42718:SF9">
    <property type="entry name" value="MAJOR FACILITATOR SUPERFAMILY MULTIDRUG TRANSPORTER MFSC"/>
    <property type="match status" value="1"/>
</dbReference>
<evidence type="ECO:0000256" key="6">
    <source>
        <dbReference type="SAM" id="MobiDB-lite"/>
    </source>
</evidence>
<evidence type="ECO:0000256" key="4">
    <source>
        <dbReference type="ARBA" id="ARBA00022989"/>
    </source>
</evidence>
<accession>A0A8J3IG73</accession>
<feature type="transmembrane region" description="Helical" evidence="7">
    <location>
        <begin position="596"/>
        <end position="619"/>
    </location>
</feature>
<keyword evidence="2" id="KW-0813">Transport</keyword>
<dbReference type="EMBL" id="BNJK01000001">
    <property type="protein sequence ID" value="GHO92973.1"/>
    <property type="molecule type" value="Genomic_DNA"/>
</dbReference>
<evidence type="ECO:0000256" key="7">
    <source>
        <dbReference type="SAM" id="Phobius"/>
    </source>
</evidence>
<feature type="region of interest" description="Disordered" evidence="6">
    <location>
        <begin position="34"/>
        <end position="94"/>
    </location>
</feature>
<evidence type="ECO:0000256" key="5">
    <source>
        <dbReference type="ARBA" id="ARBA00023136"/>
    </source>
</evidence>
<feature type="transmembrane region" description="Helical" evidence="7">
    <location>
        <begin position="537"/>
        <end position="559"/>
    </location>
</feature>
<dbReference type="InterPro" id="IPR020846">
    <property type="entry name" value="MFS_dom"/>
</dbReference>
<reference evidence="9" key="1">
    <citation type="submission" date="2020-10" db="EMBL/GenBank/DDBJ databases">
        <title>Taxonomic study of unclassified bacteria belonging to the class Ktedonobacteria.</title>
        <authorList>
            <person name="Yabe S."/>
            <person name="Wang C.M."/>
            <person name="Zheng Y."/>
            <person name="Sakai Y."/>
            <person name="Cavaletti L."/>
            <person name="Monciardini P."/>
            <person name="Donadio S."/>
        </authorList>
    </citation>
    <scope>NUCLEOTIDE SEQUENCE</scope>
    <source>
        <strain evidence="9">ID150040</strain>
    </source>
</reference>
<dbReference type="SUPFAM" id="SSF103473">
    <property type="entry name" value="MFS general substrate transporter"/>
    <property type="match status" value="1"/>
</dbReference>
<feature type="transmembrane region" description="Helical" evidence="7">
    <location>
        <begin position="233"/>
        <end position="257"/>
    </location>
</feature>
<organism evidence="9 10">
    <name type="scientific">Reticulibacter mediterranei</name>
    <dbReference type="NCBI Taxonomy" id="2778369"/>
    <lineage>
        <taxon>Bacteria</taxon>
        <taxon>Bacillati</taxon>
        <taxon>Chloroflexota</taxon>
        <taxon>Ktedonobacteria</taxon>
        <taxon>Ktedonobacterales</taxon>
        <taxon>Reticulibacteraceae</taxon>
        <taxon>Reticulibacter</taxon>
    </lineage>
</organism>
<feature type="transmembrane region" description="Helical" evidence="7">
    <location>
        <begin position="657"/>
        <end position="680"/>
    </location>
</feature>
<keyword evidence="3 7" id="KW-0812">Transmembrane</keyword>
<feature type="domain" description="Major facilitator superfamily (MFS) profile" evidence="8">
    <location>
        <begin position="122"/>
        <end position="623"/>
    </location>
</feature>
<dbReference type="InterPro" id="IPR011701">
    <property type="entry name" value="MFS"/>
</dbReference>
<dbReference type="AlphaFoldDB" id="A0A8J3IG73"/>